<feature type="region of interest" description="Disordered" evidence="1">
    <location>
        <begin position="149"/>
        <end position="204"/>
    </location>
</feature>
<keyword evidence="2" id="KW-0812">Transmembrane</keyword>
<evidence type="ECO:0000313" key="4">
    <source>
        <dbReference type="EMBL" id="MEJ6400403.1"/>
    </source>
</evidence>
<evidence type="ECO:0000256" key="1">
    <source>
        <dbReference type="SAM" id="MobiDB-lite"/>
    </source>
</evidence>
<accession>A0ABU8SKH9</accession>
<feature type="domain" description="Cytoskeleton protein RodZ-like C-terminal" evidence="3">
    <location>
        <begin position="218"/>
        <end position="286"/>
    </location>
</feature>
<keyword evidence="5" id="KW-1185">Reference proteome</keyword>
<gene>
    <name evidence="4" type="ORF">R4146_04360</name>
</gene>
<keyword evidence="2" id="KW-1133">Transmembrane helix</keyword>
<feature type="compositionally biased region" description="Low complexity" evidence="1">
    <location>
        <begin position="149"/>
        <end position="170"/>
    </location>
</feature>
<protein>
    <submittedName>
        <fullName evidence="4">DUF4115 domain-containing protein</fullName>
    </submittedName>
</protein>
<dbReference type="Gene3D" id="1.10.260.40">
    <property type="entry name" value="lambda repressor-like DNA-binding domains"/>
    <property type="match status" value="1"/>
</dbReference>
<dbReference type="Proteomes" id="UP001370590">
    <property type="component" value="Unassembled WGS sequence"/>
</dbReference>
<evidence type="ECO:0000256" key="2">
    <source>
        <dbReference type="SAM" id="Phobius"/>
    </source>
</evidence>
<dbReference type="PANTHER" id="PTHR34475">
    <property type="match status" value="1"/>
</dbReference>
<feature type="compositionally biased region" description="Polar residues" evidence="1">
    <location>
        <begin position="194"/>
        <end position="204"/>
    </location>
</feature>
<dbReference type="InterPro" id="IPR010982">
    <property type="entry name" value="Lambda_DNA-bd_dom_sf"/>
</dbReference>
<evidence type="ECO:0000313" key="5">
    <source>
        <dbReference type="Proteomes" id="UP001370590"/>
    </source>
</evidence>
<dbReference type="InterPro" id="IPR050400">
    <property type="entry name" value="Bact_Cytoskel_RodZ"/>
</dbReference>
<dbReference type="InterPro" id="IPR025194">
    <property type="entry name" value="RodZ-like_C"/>
</dbReference>
<dbReference type="Pfam" id="PF13413">
    <property type="entry name" value="HTH_25"/>
    <property type="match status" value="1"/>
</dbReference>
<evidence type="ECO:0000259" key="3">
    <source>
        <dbReference type="Pfam" id="PF13464"/>
    </source>
</evidence>
<dbReference type="RefSeq" id="WP_339960212.1">
    <property type="nucleotide sequence ID" value="NZ_JAWMWH010000001.1"/>
</dbReference>
<dbReference type="PANTHER" id="PTHR34475:SF1">
    <property type="entry name" value="CYTOSKELETON PROTEIN RODZ"/>
    <property type="match status" value="1"/>
</dbReference>
<sequence length="291" mass="31644">MSEENKETSSIGQTLHDARVAKGLTIDDLQNNTKIQKRYLIAIDENKFDELPGEFYVRAFVKQYADAVGLDGNELLKRFDENLPDTKKQEYVDKVSEDKIATRTAQRKVDDRNMAIRKYVPVVIISVAVVLVILVIWFAAAKSSKNSQQTNISSSSSVSVSGSSSSADSSSTKKKTTTKKAKKTTDNTTKITSESSDTNGGTYKVTTKKTSSDIKIMTSARAWVGVNANNSSVYQASQDANGSHTVKLPSNTTSATVNLGNATATKLSINGKEVKLTSDSQVQNVTFNFSK</sequence>
<feature type="transmembrane region" description="Helical" evidence="2">
    <location>
        <begin position="119"/>
        <end position="140"/>
    </location>
</feature>
<name>A0ABU8SKH9_9LACO</name>
<feature type="compositionally biased region" description="Basic residues" evidence="1">
    <location>
        <begin position="172"/>
        <end position="182"/>
    </location>
</feature>
<dbReference type="EMBL" id="JAWMWH010000001">
    <property type="protein sequence ID" value="MEJ6400403.1"/>
    <property type="molecule type" value="Genomic_DNA"/>
</dbReference>
<dbReference type="Pfam" id="PF13464">
    <property type="entry name" value="RodZ_C"/>
    <property type="match status" value="1"/>
</dbReference>
<keyword evidence="2" id="KW-0472">Membrane</keyword>
<comment type="caution">
    <text evidence="4">The sequence shown here is derived from an EMBL/GenBank/DDBJ whole genome shotgun (WGS) entry which is preliminary data.</text>
</comment>
<proteinExistence type="predicted"/>
<reference evidence="4 5" key="1">
    <citation type="submission" date="2023-10" db="EMBL/GenBank/DDBJ databases">
        <title>Nicoliella lavandulae sp. nov. isolated from Lavandula angustifolia flowers.</title>
        <authorList>
            <person name="Alcantara C."/>
            <person name="Zuniga M."/>
            <person name="Landete J.M."/>
            <person name="Monedero V."/>
        </authorList>
    </citation>
    <scope>NUCLEOTIDE SEQUENCE [LARGE SCALE GENOMIC DNA]</scope>
    <source>
        <strain evidence="4 5">Es01</strain>
    </source>
</reference>
<organism evidence="4 5">
    <name type="scientific">Nicoliella lavandulae</name>
    <dbReference type="NCBI Taxonomy" id="3082954"/>
    <lineage>
        <taxon>Bacteria</taxon>
        <taxon>Bacillati</taxon>
        <taxon>Bacillota</taxon>
        <taxon>Bacilli</taxon>
        <taxon>Lactobacillales</taxon>
        <taxon>Lactobacillaceae</taxon>
        <taxon>Nicoliella</taxon>
    </lineage>
</organism>